<proteinExistence type="predicted"/>
<accession>M7ZUS2</accession>
<dbReference type="EMBL" id="KD070270">
    <property type="protein sequence ID" value="EMS63386.1"/>
    <property type="molecule type" value="Genomic_DNA"/>
</dbReference>
<sequence length="99" mass="10565">MAKVLRGNLEEALLMLQVAGVGAALERSLGHWSSAAPTMKRRWSCNEACRSCSEARRSRSEAPGKGRGNFAGAAMELGRSCNGASPERRCYVGARPGLQ</sequence>
<dbReference type="OMA" id="SCNEACR"/>
<organism evidence="1">
    <name type="scientific">Triticum urartu</name>
    <name type="common">Red wild einkorn</name>
    <name type="synonym">Crithodium urartu</name>
    <dbReference type="NCBI Taxonomy" id="4572"/>
    <lineage>
        <taxon>Eukaryota</taxon>
        <taxon>Viridiplantae</taxon>
        <taxon>Streptophyta</taxon>
        <taxon>Embryophyta</taxon>
        <taxon>Tracheophyta</taxon>
        <taxon>Spermatophyta</taxon>
        <taxon>Magnoliopsida</taxon>
        <taxon>Liliopsida</taxon>
        <taxon>Poales</taxon>
        <taxon>Poaceae</taxon>
        <taxon>BOP clade</taxon>
        <taxon>Pooideae</taxon>
        <taxon>Triticodae</taxon>
        <taxon>Triticeae</taxon>
        <taxon>Triticinae</taxon>
        <taxon>Triticum</taxon>
    </lineage>
</organism>
<reference evidence="1" key="1">
    <citation type="journal article" date="2013" name="Nature">
        <title>Draft genome of the wheat A-genome progenitor Triticum urartu.</title>
        <authorList>
            <person name="Ling H.Q."/>
            <person name="Zhao S."/>
            <person name="Liu D."/>
            <person name="Wang J."/>
            <person name="Sun H."/>
            <person name="Zhang C."/>
            <person name="Fan H."/>
            <person name="Li D."/>
            <person name="Dong L."/>
            <person name="Tao Y."/>
            <person name="Gao C."/>
            <person name="Wu H."/>
            <person name="Li Y."/>
            <person name="Cui Y."/>
            <person name="Guo X."/>
            <person name="Zheng S."/>
            <person name="Wang B."/>
            <person name="Yu K."/>
            <person name="Liang Q."/>
            <person name="Yang W."/>
            <person name="Lou X."/>
            <person name="Chen J."/>
            <person name="Feng M."/>
            <person name="Jian J."/>
            <person name="Zhang X."/>
            <person name="Luo G."/>
            <person name="Jiang Y."/>
            <person name="Liu J."/>
            <person name="Wang Z."/>
            <person name="Sha Y."/>
            <person name="Zhang B."/>
            <person name="Wu H."/>
            <person name="Tang D."/>
            <person name="Shen Q."/>
            <person name="Xue P."/>
            <person name="Zou S."/>
            <person name="Wang X."/>
            <person name="Liu X."/>
            <person name="Wang F."/>
            <person name="Yang Y."/>
            <person name="An X."/>
            <person name="Dong Z."/>
            <person name="Zhang K."/>
            <person name="Zhang X."/>
            <person name="Luo M.C."/>
            <person name="Dvorak J."/>
            <person name="Tong Y."/>
            <person name="Wang J."/>
            <person name="Yang H."/>
            <person name="Li Z."/>
            <person name="Wang D."/>
            <person name="Zhang A."/>
            <person name="Wang J."/>
        </authorList>
    </citation>
    <scope>NUCLEOTIDE SEQUENCE</scope>
</reference>
<protein>
    <submittedName>
        <fullName evidence="1">Uncharacterized protein</fullName>
    </submittedName>
</protein>
<evidence type="ECO:0000313" key="1">
    <source>
        <dbReference type="EMBL" id="EMS63386.1"/>
    </source>
</evidence>
<name>M7ZUS2_TRIUA</name>
<dbReference type="AlphaFoldDB" id="M7ZUS2"/>
<gene>
    <name evidence="1" type="ORF">TRIUR3_06532</name>
</gene>